<dbReference type="Proteomes" id="UP000683360">
    <property type="component" value="Unassembled WGS sequence"/>
</dbReference>
<name>A0A8S3TD57_MYTED</name>
<dbReference type="GO" id="GO:0005737">
    <property type="term" value="C:cytoplasm"/>
    <property type="evidence" value="ECO:0007669"/>
    <property type="project" value="TreeGrafter"/>
</dbReference>
<dbReference type="InterPro" id="IPR019332">
    <property type="entry name" value="OSCP1"/>
</dbReference>
<feature type="region of interest" description="Disordered" evidence="1">
    <location>
        <begin position="103"/>
        <end position="123"/>
    </location>
</feature>
<feature type="compositionally biased region" description="Low complexity" evidence="1">
    <location>
        <begin position="103"/>
        <end position="115"/>
    </location>
</feature>
<gene>
    <name evidence="2" type="ORF">MEDL_44383</name>
</gene>
<dbReference type="PANTHER" id="PTHR21439">
    <property type="entry name" value="OXIDORED-NITRO DOMAIN-CONTAINING PROTEIN"/>
    <property type="match status" value="1"/>
</dbReference>
<accession>A0A8S3TD57</accession>
<comment type="caution">
    <text evidence="2">The sequence shown here is derived from an EMBL/GenBank/DDBJ whole genome shotgun (WGS) entry which is preliminary data.</text>
</comment>
<sequence>MVINIYFLLKLNSDGAEQVSIFLKDKVQNSNGRFVLPTAGSLPHGTENPGLIRYYNENGNEIKTIQFTPGGSYTGSQGEGSFDMKGSRVTKLGTNMYSVSRTVETTGSTRTTTSSDIESSTPDPLAKAQLDLLSQLIGSKTASNKSEIRLNLFKNDKEEEQAEAALMKPIELAESKVVKIDASKKQKNDELSRIMGELAVNEGSSNDNDDLLDLMDKA</sequence>
<organism evidence="2 3">
    <name type="scientific">Mytilus edulis</name>
    <name type="common">Blue mussel</name>
    <dbReference type="NCBI Taxonomy" id="6550"/>
    <lineage>
        <taxon>Eukaryota</taxon>
        <taxon>Metazoa</taxon>
        <taxon>Spiralia</taxon>
        <taxon>Lophotrochozoa</taxon>
        <taxon>Mollusca</taxon>
        <taxon>Bivalvia</taxon>
        <taxon>Autobranchia</taxon>
        <taxon>Pteriomorphia</taxon>
        <taxon>Mytilida</taxon>
        <taxon>Mytiloidea</taxon>
        <taxon>Mytilidae</taxon>
        <taxon>Mytilinae</taxon>
        <taxon>Mytilus</taxon>
    </lineage>
</organism>
<evidence type="ECO:0000256" key="1">
    <source>
        <dbReference type="SAM" id="MobiDB-lite"/>
    </source>
</evidence>
<dbReference type="EMBL" id="CAJPWZ010002149">
    <property type="protein sequence ID" value="CAG2231561.1"/>
    <property type="molecule type" value="Genomic_DNA"/>
</dbReference>
<reference evidence="2" key="1">
    <citation type="submission" date="2021-03" db="EMBL/GenBank/DDBJ databases">
        <authorList>
            <person name="Bekaert M."/>
        </authorList>
    </citation>
    <scope>NUCLEOTIDE SEQUENCE</scope>
</reference>
<evidence type="ECO:0000313" key="2">
    <source>
        <dbReference type="EMBL" id="CAG2231561.1"/>
    </source>
</evidence>
<dbReference type="OrthoDB" id="2157380at2759"/>
<dbReference type="GO" id="GO:0005886">
    <property type="term" value="C:plasma membrane"/>
    <property type="evidence" value="ECO:0007669"/>
    <property type="project" value="TreeGrafter"/>
</dbReference>
<protein>
    <submittedName>
        <fullName evidence="2">Protein OSCP1</fullName>
    </submittedName>
</protein>
<dbReference type="PANTHER" id="PTHR21439:SF0">
    <property type="entry name" value="PROTEIN OSCP1"/>
    <property type="match status" value="1"/>
</dbReference>
<dbReference type="AlphaFoldDB" id="A0A8S3TD57"/>
<proteinExistence type="predicted"/>
<keyword evidence="3" id="KW-1185">Reference proteome</keyword>
<evidence type="ECO:0000313" key="3">
    <source>
        <dbReference type="Proteomes" id="UP000683360"/>
    </source>
</evidence>